<keyword evidence="10" id="KW-0812">Transmembrane</keyword>
<dbReference type="EMBL" id="VICG01000012">
    <property type="protein sequence ID" value="KAA8566318.1"/>
    <property type="molecule type" value="Genomic_DNA"/>
</dbReference>
<dbReference type="FunFam" id="1.10.357.10:FF:000004">
    <property type="entry name" value="Ubiquinone biosynthesis protein COQ9, mitochondrial"/>
    <property type="match status" value="1"/>
</dbReference>
<dbReference type="AlphaFoldDB" id="A0A5M9J9N4"/>
<feature type="transmembrane region" description="Helical" evidence="10">
    <location>
        <begin position="293"/>
        <end position="316"/>
    </location>
</feature>
<evidence type="ECO:0000313" key="12">
    <source>
        <dbReference type="EMBL" id="KAA8566318.1"/>
    </source>
</evidence>
<evidence type="ECO:0000256" key="9">
    <source>
        <dbReference type="SAM" id="MobiDB-lite"/>
    </source>
</evidence>
<feature type="region of interest" description="Disordered" evidence="9">
    <location>
        <begin position="90"/>
        <end position="111"/>
    </location>
</feature>
<keyword evidence="5" id="KW-0809">Transit peptide</keyword>
<dbReference type="VEuPathDB" id="FungiDB:MFRU_019g00440"/>
<comment type="subcellular location">
    <subcellularLocation>
        <location evidence="1 8">Mitochondrion</location>
    </subcellularLocation>
</comment>
<keyword evidence="13" id="KW-1185">Reference proteome</keyword>
<dbReference type="PANTHER" id="PTHR21427">
    <property type="entry name" value="UBIQUINONE BIOSYNTHESIS PROTEIN COQ9, MITOCHONDRIAL"/>
    <property type="match status" value="1"/>
</dbReference>
<comment type="similarity">
    <text evidence="3 8">Belongs to the COQ9 family.</text>
</comment>
<keyword evidence="7 8" id="KW-0496">Mitochondrion</keyword>
<sequence length="323" mass="36001">MPPCIFDRVYINTEWNFVQSVGDKHGVQADLVKAAYPVLRKSSSNTTKIYPHKPPPKMSSPAIIRLLPRHLRPLTQQYRHVVPASLSTSTKSYHSYDRPSPSDSPFPPTETSILRASIPHIPTHGFTLDTLSLGARDVGYTSASMNLFPKGAFSLAHYHLYTQRLALKHHTELIAPPPQTEGGEPPKGVGKRVKALTWERLMGNKDVIHKWQEAQALLTLPTNLRTSLHELHSLSDEIWFLSGDASVDSSWYTKRASLSAIYAATELYMTTDKSSAFRDTREFLERRFRDSQALGAIVGGVGQWVGFTAMAGINVLRSKGVRV</sequence>
<dbReference type="GO" id="GO:0005743">
    <property type="term" value="C:mitochondrial inner membrane"/>
    <property type="evidence" value="ECO:0007669"/>
    <property type="project" value="TreeGrafter"/>
</dbReference>
<dbReference type="InterPro" id="IPR013718">
    <property type="entry name" value="COQ9_C"/>
</dbReference>
<evidence type="ECO:0000313" key="13">
    <source>
        <dbReference type="Proteomes" id="UP000322873"/>
    </source>
</evidence>
<proteinExistence type="inferred from homology"/>
<dbReference type="NCBIfam" id="TIGR02396">
    <property type="entry name" value="diverge_rpsU"/>
    <property type="match status" value="1"/>
</dbReference>
<evidence type="ECO:0000259" key="11">
    <source>
        <dbReference type="Pfam" id="PF08511"/>
    </source>
</evidence>
<evidence type="ECO:0000256" key="4">
    <source>
        <dbReference type="ARBA" id="ARBA00022688"/>
    </source>
</evidence>
<organism evidence="12 13">
    <name type="scientific">Monilinia fructicola</name>
    <name type="common">Brown rot fungus</name>
    <name type="synonym">Ciboria fructicola</name>
    <dbReference type="NCBI Taxonomy" id="38448"/>
    <lineage>
        <taxon>Eukaryota</taxon>
        <taxon>Fungi</taxon>
        <taxon>Dikarya</taxon>
        <taxon>Ascomycota</taxon>
        <taxon>Pezizomycotina</taxon>
        <taxon>Leotiomycetes</taxon>
        <taxon>Helotiales</taxon>
        <taxon>Sclerotiniaceae</taxon>
        <taxon>Monilinia</taxon>
    </lineage>
</organism>
<comment type="function">
    <text evidence="8">Membrane-associated protein that warps the membrane surface to access and bind aromatic isoprenes with high specificity, including ubiquinone (CoQ) isoprene intermediates and presents them directly to Coq7, therefore facilitating the Coq7-mediated hydroxylase step. Participates in the biosynthesis of coenzyme Q, also named ubiquinone, an essential lipid-soluble electron transporter for aerobic cellular respiration.</text>
</comment>
<keyword evidence="4 8" id="KW-0831">Ubiquinone biosynthesis</keyword>
<accession>A0A5M9J9N4</accession>
<evidence type="ECO:0000256" key="3">
    <source>
        <dbReference type="ARBA" id="ARBA00010766"/>
    </source>
</evidence>
<dbReference type="Pfam" id="PF08511">
    <property type="entry name" value="COQ9"/>
    <property type="match status" value="1"/>
</dbReference>
<dbReference type="Gene3D" id="1.10.357.10">
    <property type="entry name" value="Tetracycline Repressor, domain 2"/>
    <property type="match status" value="1"/>
</dbReference>
<feature type="domain" description="COQ9 C-terminal" evidence="11">
    <location>
        <begin position="225"/>
        <end position="294"/>
    </location>
</feature>
<keyword evidence="10" id="KW-1133">Transmembrane helix</keyword>
<evidence type="ECO:0000256" key="1">
    <source>
        <dbReference type="ARBA" id="ARBA00004173"/>
    </source>
</evidence>
<dbReference type="Proteomes" id="UP000322873">
    <property type="component" value="Unassembled WGS sequence"/>
</dbReference>
<keyword evidence="10" id="KW-0472">Membrane</keyword>
<evidence type="ECO:0000256" key="8">
    <source>
        <dbReference type="RuleBase" id="RU366063"/>
    </source>
</evidence>
<dbReference type="InterPro" id="IPR012762">
    <property type="entry name" value="Ubiq_biosynth_COQ9"/>
</dbReference>
<gene>
    <name evidence="12" type="ORF">EYC84_008907</name>
</gene>
<evidence type="ECO:0000256" key="7">
    <source>
        <dbReference type="ARBA" id="ARBA00023128"/>
    </source>
</evidence>
<reference evidence="12 13" key="1">
    <citation type="submission" date="2019-06" db="EMBL/GenBank/DDBJ databases">
        <title>Genome Sequence of the Brown Rot Fungal Pathogen Monilinia fructicola.</title>
        <authorList>
            <person name="De Miccolis Angelini R.M."/>
            <person name="Landi L."/>
            <person name="Abate D."/>
            <person name="Pollastro S."/>
            <person name="Romanazzi G."/>
            <person name="Faretra F."/>
        </authorList>
    </citation>
    <scope>NUCLEOTIDE SEQUENCE [LARGE SCALE GENOMIC DNA]</scope>
    <source>
        <strain evidence="12 13">Mfrc123</strain>
    </source>
</reference>
<protein>
    <recommendedName>
        <fullName evidence="8">Ubiquinone biosynthesis protein</fullName>
    </recommendedName>
</protein>
<dbReference type="PANTHER" id="PTHR21427:SF19">
    <property type="entry name" value="UBIQUINONE BIOSYNTHESIS PROTEIN COQ9, MITOCHONDRIAL"/>
    <property type="match status" value="1"/>
</dbReference>
<evidence type="ECO:0000256" key="6">
    <source>
        <dbReference type="ARBA" id="ARBA00023121"/>
    </source>
</evidence>
<comment type="caution">
    <text evidence="12">The sequence shown here is derived from an EMBL/GenBank/DDBJ whole genome shotgun (WGS) entry which is preliminary data.</text>
</comment>
<keyword evidence="6 8" id="KW-0446">Lipid-binding</keyword>
<comment type="pathway">
    <text evidence="2 8">Cofactor biosynthesis; ubiquinone biosynthesis.</text>
</comment>
<evidence type="ECO:0000256" key="10">
    <source>
        <dbReference type="SAM" id="Phobius"/>
    </source>
</evidence>
<dbReference type="GO" id="GO:0006744">
    <property type="term" value="P:ubiquinone biosynthetic process"/>
    <property type="evidence" value="ECO:0007669"/>
    <property type="project" value="UniProtKB-UniRule"/>
</dbReference>
<evidence type="ECO:0000256" key="5">
    <source>
        <dbReference type="ARBA" id="ARBA00022946"/>
    </source>
</evidence>
<name>A0A5M9J9N4_MONFR</name>
<evidence type="ECO:0000256" key="2">
    <source>
        <dbReference type="ARBA" id="ARBA00004749"/>
    </source>
</evidence>
<dbReference type="GO" id="GO:0008289">
    <property type="term" value="F:lipid binding"/>
    <property type="evidence" value="ECO:0007669"/>
    <property type="project" value="UniProtKB-UniRule"/>
</dbReference>
<dbReference type="UniPathway" id="UPA00232"/>